<organism evidence="2 3">
    <name type="scientific">Staphylotrichum longicolle</name>
    <dbReference type="NCBI Taxonomy" id="669026"/>
    <lineage>
        <taxon>Eukaryota</taxon>
        <taxon>Fungi</taxon>
        <taxon>Dikarya</taxon>
        <taxon>Ascomycota</taxon>
        <taxon>Pezizomycotina</taxon>
        <taxon>Sordariomycetes</taxon>
        <taxon>Sordariomycetidae</taxon>
        <taxon>Sordariales</taxon>
        <taxon>Chaetomiaceae</taxon>
        <taxon>Staphylotrichum</taxon>
    </lineage>
</organism>
<dbReference type="Proteomes" id="UP001197093">
    <property type="component" value="Unassembled WGS sequence"/>
</dbReference>
<feature type="compositionally biased region" description="Polar residues" evidence="1">
    <location>
        <begin position="1"/>
        <end position="33"/>
    </location>
</feature>
<gene>
    <name evidence="2" type="ORF">NEMBOFW57_009808</name>
</gene>
<feature type="compositionally biased region" description="Polar residues" evidence="1">
    <location>
        <begin position="246"/>
        <end position="255"/>
    </location>
</feature>
<protein>
    <submittedName>
        <fullName evidence="2">Uncharacterized protein</fullName>
    </submittedName>
</protein>
<dbReference type="AlphaFoldDB" id="A0AAD4ETF7"/>
<feature type="region of interest" description="Disordered" evidence="1">
    <location>
        <begin position="217"/>
        <end position="273"/>
    </location>
</feature>
<reference evidence="2" key="1">
    <citation type="submission" date="2023-02" db="EMBL/GenBank/DDBJ databases">
        <authorList>
            <person name="Palmer J.M."/>
        </authorList>
    </citation>
    <scope>NUCLEOTIDE SEQUENCE</scope>
    <source>
        <strain evidence="2">FW57</strain>
    </source>
</reference>
<name>A0AAD4ETF7_9PEZI</name>
<evidence type="ECO:0000313" key="3">
    <source>
        <dbReference type="Proteomes" id="UP001197093"/>
    </source>
</evidence>
<keyword evidence="3" id="KW-1185">Reference proteome</keyword>
<sequence>MQSMSTTMGSTQLNGGASIGSPSESSTIGSNRPANIRHSIEGMKLFQEATTAALDAPATSVVSPPTTHILASPPKLHQSYSANDVPTVKTNGAAGLNNHAQQHFHNHNASIGRIPAGAVPGRHNRELSADTSSANGRETANYPSITSTLQASAPPFGPALTQPQLSSAATPAVSAPAPAMPYPFYPAAHGYNAMGSPPPAGYNALPMLMQNMTVSNGNPPPMYSQQNFTGYNPLYNQPPAPRPHQDSQARVIQNRRQMDSEGKQSPPTPVISC</sequence>
<accession>A0AAD4ETF7</accession>
<feature type="region of interest" description="Disordered" evidence="1">
    <location>
        <begin position="1"/>
        <end position="34"/>
    </location>
</feature>
<proteinExistence type="predicted"/>
<evidence type="ECO:0000256" key="1">
    <source>
        <dbReference type="SAM" id="MobiDB-lite"/>
    </source>
</evidence>
<feature type="compositionally biased region" description="Polar residues" evidence="1">
    <location>
        <begin position="217"/>
        <end position="230"/>
    </location>
</feature>
<comment type="caution">
    <text evidence="2">The sequence shown here is derived from an EMBL/GenBank/DDBJ whole genome shotgun (WGS) entry which is preliminary data.</text>
</comment>
<evidence type="ECO:0000313" key="2">
    <source>
        <dbReference type="EMBL" id="KAG7285187.1"/>
    </source>
</evidence>
<dbReference type="EMBL" id="JAHCVI010000005">
    <property type="protein sequence ID" value="KAG7285187.1"/>
    <property type="molecule type" value="Genomic_DNA"/>
</dbReference>